<dbReference type="Gene3D" id="2.60.40.4070">
    <property type="match status" value="1"/>
</dbReference>
<proteinExistence type="predicted"/>
<reference evidence="3 4" key="1">
    <citation type="submission" date="2019-03" db="EMBL/GenBank/DDBJ databases">
        <title>Metabolic potential of uncultured bacteria and archaea associated with petroleum seepage in deep-sea sediments.</title>
        <authorList>
            <person name="Dong X."/>
            <person name="Hubert C."/>
        </authorList>
    </citation>
    <scope>NUCLEOTIDE SEQUENCE [LARGE SCALE GENOMIC DNA]</scope>
    <source>
        <strain evidence="3">E44_bin18</strain>
    </source>
</reference>
<dbReference type="Proteomes" id="UP000315525">
    <property type="component" value="Unassembled WGS sequence"/>
</dbReference>
<dbReference type="SUPFAM" id="SSF101898">
    <property type="entry name" value="NHL repeat"/>
    <property type="match status" value="1"/>
</dbReference>
<protein>
    <recommendedName>
        <fullName evidence="2">FlgD/Vpr Ig-like domain-containing protein</fullName>
    </recommendedName>
</protein>
<dbReference type="SUPFAM" id="SSF63825">
    <property type="entry name" value="YWTD domain"/>
    <property type="match status" value="1"/>
</dbReference>
<sequence>MKKLSVVTAALAAGLTIVLAAAPRASSLVLYATDSGCDCFYTVDLVTGDTTYIGDLGAPGQFNTPTSMAVDLDGTFFTVNNSTGELLTIDKATGAATIIGSGTGQQDGLAIAPVDVLGPGGVTLPKGTLFGSTRVLVTIDKTSGDTIAIGSIGRRIAGLAFRSDGMLFGAELSLGTDTLVTINTQTGAETIIGEIGPNFDRIGALVFTVGDVLLGSDINVADQKIFEIDQATGTISNEVAVANSPQGMGFGSAVNCTTFDDLDQTIADADIDNEGIRNSLQVKADNARKQYDKAKLKTSGNVLCALLHHVDAQKGKHISAASAQDIRDCVTTVAANLGIPLPCESDTTAVLALPRNYPNPFRSTTMIEYEVVGSKATPHSRISPKEGSQLLTSGNADRVLLRIYDVMGRDVRTLVDQEQNPGYYIVRWDGKNEQGLKVPSGIYFYQLHAGDLTEIDKMVLLR</sequence>
<keyword evidence="1" id="KW-0732">Signal</keyword>
<dbReference type="Pfam" id="PF13860">
    <property type="entry name" value="FlgD_ig"/>
    <property type="match status" value="1"/>
</dbReference>
<dbReference type="InterPro" id="IPR025965">
    <property type="entry name" value="FlgD/Vpr_Ig-like"/>
</dbReference>
<name>A0A523UPJ7_UNCT6</name>
<feature type="signal peptide" evidence="1">
    <location>
        <begin position="1"/>
        <end position="20"/>
    </location>
</feature>
<evidence type="ECO:0000259" key="2">
    <source>
        <dbReference type="Pfam" id="PF13860"/>
    </source>
</evidence>
<comment type="caution">
    <text evidence="3">The sequence shown here is derived from an EMBL/GenBank/DDBJ whole genome shotgun (WGS) entry which is preliminary data.</text>
</comment>
<dbReference type="EMBL" id="SOJN01000129">
    <property type="protein sequence ID" value="TET44329.1"/>
    <property type="molecule type" value="Genomic_DNA"/>
</dbReference>
<organism evidence="3 4">
    <name type="scientific">candidate division TA06 bacterium</name>
    <dbReference type="NCBI Taxonomy" id="2250710"/>
    <lineage>
        <taxon>Bacteria</taxon>
        <taxon>Bacteria division TA06</taxon>
    </lineage>
</organism>
<feature type="domain" description="FlgD/Vpr Ig-like" evidence="2">
    <location>
        <begin position="393"/>
        <end position="448"/>
    </location>
</feature>
<dbReference type="AlphaFoldDB" id="A0A523UPJ7"/>
<dbReference type="Gene3D" id="2.130.10.10">
    <property type="entry name" value="YVTN repeat-like/Quinoprotein amine dehydrogenase"/>
    <property type="match status" value="1"/>
</dbReference>
<evidence type="ECO:0000256" key="1">
    <source>
        <dbReference type="SAM" id="SignalP"/>
    </source>
</evidence>
<accession>A0A523UPJ7</accession>
<evidence type="ECO:0000313" key="4">
    <source>
        <dbReference type="Proteomes" id="UP000315525"/>
    </source>
</evidence>
<gene>
    <name evidence="3" type="ORF">E3J62_10755</name>
</gene>
<dbReference type="InterPro" id="IPR015943">
    <property type="entry name" value="WD40/YVTN_repeat-like_dom_sf"/>
</dbReference>
<feature type="chain" id="PRO_5021980400" description="FlgD/Vpr Ig-like domain-containing protein" evidence="1">
    <location>
        <begin position="21"/>
        <end position="462"/>
    </location>
</feature>
<evidence type="ECO:0000313" key="3">
    <source>
        <dbReference type="EMBL" id="TET44329.1"/>
    </source>
</evidence>